<evidence type="ECO:0008006" key="3">
    <source>
        <dbReference type="Google" id="ProtNLM"/>
    </source>
</evidence>
<dbReference type="PROSITE" id="PS00018">
    <property type="entry name" value="EF_HAND_1"/>
    <property type="match status" value="1"/>
</dbReference>
<sequence length="714" mass="81624">MQSEAQWVKDDANDIHRGKRGLKVVGHEGSSRTLDILPPGTQVAVSGTGRHRKLENALGPASLRSTDGTLRGYVSARHLRPGKGDLSEVSGDVLNVRAESHGQATVLGGLTKGTSVRVSGSGDFVKLEYVEQYVLAEKLRSEYVPADRDEVFVPAKPTPIKAGELIGHIGPYQNARDAKPRRHLHLEVFCVDYFPDFLEESRAWAKRLPAKEKTWLKLKAGTEVVFHRDNFGNRAHPTNVHPHLVSEHDLLVPKSLLDNLSAENKIHRPKTDTAEGCTWYRLESLFHDAEGHLVDGWVKVMQETACWISPWEWDGYEIIETPRSPVPGMAYRMYQDRNTSEEDRNRVRQQAEAWDKGELMSKLYSLIDRNHDRQMCADEVRAALKSPVLAQALSKIVLCSESEWYYRQEKWDALDKVFGHTTSAPLLNWIAEKGRIKELGWWEDVVGPLKFLGVSSVYFLHPLGLMNKLKIQQFSFSLEIMKKLFNRLGSEREKELQEITNELNNHIQFYKLDTGLRRAHFFAQILQETGENLSTQEGFRHSAQNLKKTFSYFRRNPEKAAAHGYSIRKGFIKENNTAMSQADFEAIANYAYAGKIGNGDIDSGDGWKFRGRGLKQLTGRENYSKFHDWHQLHKIEWPYDNPDFISDPDLLLSMKYAVRSAAYFWVKNKLFEIADRGASNAAVNDVTKIVNLYTDSYSSRRENFWKIWNEESLK</sequence>
<dbReference type="Gene3D" id="1.10.530.10">
    <property type="match status" value="1"/>
</dbReference>
<dbReference type="Proteomes" id="UP000186736">
    <property type="component" value="Unassembled WGS sequence"/>
</dbReference>
<dbReference type="PANTHER" id="PTHR34408:SF2">
    <property type="entry name" value="CELL WALL-BINDING PROTEIN YWSB"/>
    <property type="match status" value="1"/>
</dbReference>
<dbReference type="InterPro" id="IPR018247">
    <property type="entry name" value="EF_Hand_1_Ca_BS"/>
</dbReference>
<protein>
    <recommendedName>
        <fullName evidence="3">EF-hand domain-containing protein</fullName>
    </recommendedName>
</protein>
<comment type="caution">
    <text evidence="1">The sequence shown here is derived from an EMBL/GenBank/DDBJ whole genome shotgun (WGS) entry which is preliminary data.</text>
</comment>
<dbReference type="SUPFAM" id="SSF53955">
    <property type="entry name" value="Lysozyme-like"/>
    <property type="match status" value="1"/>
</dbReference>
<gene>
    <name evidence="1" type="ORF">PSEMO_53870</name>
</gene>
<organism evidence="1 2">
    <name type="scientific">Pseudomonas putida</name>
    <name type="common">Arthrobacter siderocapsulatus</name>
    <dbReference type="NCBI Taxonomy" id="303"/>
    <lineage>
        <taxon>Bacteria</taxon>
        <taxon>Pseudomonadati</taxon>
        <taxon>Pseudomonadota</taxon>
        <taxon>Gammaproteobacteria</taxon>
        <taxon>Pseudomonadales</taxon>
        <taxon>Pseudomonadaceae</taxon>
        <taxon>Pseudomonas</taxon>
    </lineage>
</organism>
<dbReference type="PANTHER" id="PTHR34408">
    <property type="entry name" value="FAMILY PROTEIN, PUTATIVE-RELATED"/>
    <property type="match status" value="1"/>
</dbReference>
<evidence type="ECO:0000313" key="2">
    <source>
        <dbReference type="Proteomes" id="UP000186736"/>
    </source>
</evidence>
<accession>A0A1Q9QX61</accession>
<reference evidence="1 2" key="1">
    <citation type="submission" date="2016-10" db="EMBL/GenBank/DDBJ databases">
        <title>Genome Sequence of Pseudomonas putida GM4FR.</title>
        <authorList>
            <person name="Poehlein A."/>
            <person name="Wemheuer F."/>
            <person name="Hollensteiner J."/>
            <person name="Wemheuer B."/>
        </authorList>
    </citation>
    <scope>NUCLEOTIDE SEQUENCE [LARGE SCALE GENOMIC DNA]</scope>
    <source>
        <strain evidence="1 2">GM4FR</strain>
    </source>
</reference>
<proteinExistence type="predicted"/>
<dbReference type="InterPro" id="IPR052354">
    <property type="entry name" value="Cell_Wall_Dynamics_Protein"/>
</dbReference>
<dbReference type="InterPro" id="IPR023346">
    <property type="entry name" value="Lysozyme-like_dom_sf"/>
</dbReference>
<dbReference type="EMBL" id="MKZO01000061">
    <property type="protein sequence ID" value="OLS59741.1"/>
    <property type="molecule type" value="Genomic_DNA"/>
</dbReference>
<dbReference type="AlphaFoldDB" id="A0A1Q9QX61"/>
<evidence type="ECO:0000313" key="1">
    <source>
        <dbReference type="EMBL" id="OLS59741.1"/>
    </source>
</evidence>
<name>A0A1Q9QX61_PSEPU</name>